<name>A0A5N6DSD5_ASPPA</name>
<evidence type="ECO:0008006" key="5">
    <source>
        <dbReference type="Google" id="ProtNLM"/>
    </source>
</evidence>
<dbReference type="Proteomes" id="UP000326532">
    <property type="component" value="Unassembled WGS sequence"/>
</dbReference>
<feature type="coiled-coil region" evidence="1">
    <location>
        <begin position="118"/>
        <end position="145"/>
    </location>
</feature>
<feature type="region of interest" description="Disordered" evidence="2">
    <location>
        <begin position="26"/>
        <end position="99"/>
    </location>
</feature>
<protein>
    <recommendedName>
        <fullName evidence="5">BZIP domain-containing protein</fullName>
    </recommendedName>
</protein>
<evidence type="ECO:0000313" key="3">
    <source>
        <dbReference type="EMBL" id="KAB8207979.1"/>
    </source>
</evidence>
<dbReference type="PANTHER" id="PTHR40618:SF1">
    <property type="entry name" value="B-ZIP TRANSCRIPTION FACTOR (EUROFUNG)"/>
    <property type="match status" value="1"/>
</dbReference>
<dbReference type="PANTHER" id="PTHR40618">
    <property type="entry name" value="B-ZIP TRANSCRIPTION FACTOR (EUROFUNG)-RELATED"/>
    <property type="match status" value="1"/>
</dbReference>
<feature type="compositionally biased region" description="Polar residues" evidence="2">
    <location>
        <begin position="40"/>
        <end position="56"/>
    </location>
</feature>
<organism evidence="3 4">
    <name type="scientific">Aspergillus parasiticus</name>
    <dbReference type="NCBI Taxonomy" id="5067"/>
    <lineage>
        <taxon>Eukaryota</taxon>
        <taxon>Fungi</taxon>
        <taxon>Dikarya</taxon>
        <taxon>Ascomycota</taxon>
        <taxon>Pezizomycotina</taxon>
        <taxon>Eurotiomycetes</taxon>
        <taxon>Eurotiomycetidae</taxon>
        <taxon>Eurotiales</taxon>
        <taxon>Aspergillaceae</taxon>
        <taxon>Aspergillus</taxon>
        <taxon>Aspergillus subgen. Circumdati</taxon>
    </lineage>
</organism>
<sequence length="530" mass="59911">MVNRRQTRQASRLQDVLSARQYISIGRDDSAESELVPNDTVVSNEGQEKISSQPAVQGSELPTEKANQDTPSKSMPKVRSRLHVQRSAGRPRLDASNGGAVLSEDRRDQIRRAQRTYRLKKEASLEKAKERAADLEDRLNTVATAIADIKAVFSSELKSSHPALVRHLDCITDLLSSNSESLTQPRVQSSIPSSIGSDKDASQLNAMHNDPTSKDNPKIDCGCLKDYQHRKHKGPAADSAKKRPRHVSFSDEVEDKSNSRSTGIQQIAQLYSTDTHYTYSFQEIDFCRRLQRYSLEYAFRLFTDVRSHPLEVYRVFRLVPCIQDRKQMYPYFRRLVSAGAKDALEIPNLPLYSIGGVGTHYPRKDCLGNPIYPANTRTPKRVLGLFRPLEGTSEVDQELDNQKFLELCGYGGEWFDCRDVEGYLREQGVDLDASSLFPSVHDQRIRQISQSTESHEQDGDIHTYQPIDDYVCQTHEDTGITTLSGCFKSRMLDIEQFLSMLLRGVCILGRAPGFRRTDVETAFKSAMMIH</sequence>
<evidence type="ECO:0000313" key="4">
    <source>
        <dbReference type="Proteomes" id="UP000326532"/>
    </source>
</evidence>
<dbReference type="EMBL" id="ML734954">
    <property type="protein sequence ID" value="KAB8207979.1"/>
    <property type="molecule type" value="Genomic_DNA"/>
</dbReference>
<keyword evidence="1" id="KW-0175">Coiled coil</keyword>
<proteinExistence type="predicted"/>
<feature type="region of interest" description="Disordered" evidence="2">
    <location>
        <begin position="179"/>
        <end position="219"/>
    </location>
</feature>
<dbReference type="AlphaFoldDB" id="A0A5N6DSD5"/>
<dbReference type="OMA" id="MHFETRE"/>
<gene>
    <name evidence="3" type="ORF">BDV34DRAFT_61081</name>
</gene>
<evidence type="ECO:0000256" key="1">
    <source>
        <dbReference type="SAM" id="Coils"/>
    </source>
</evidence>
<feature type="region of interest" description="Disordered" evidence="2">
    <location>
        <begin position="232"/>
        <end position="261"/>
    </location>
</feature>
<reference evidence="3 4" key="1">
    <citation type="submission" date="2019-04" db="EMBL/GenBank/DDBJ databases">
        <title>Fungal friends and foes A comparative genomics study of 23 Aspergillus species from section Flavi.</title>
        <authorList>
            <consortium name="DOE Joint Genome Institute"/>
            <person name="Kjaerbolling I."/>
            <person name="Vesth T.C."/>
            <person name="Frisvad J.C."/>
            <person name="Nybo J.L."/>
            <person name="Theobald S."/>
            <person name="Kildgaard S."/>
            <person name="Petersen T.I."/>
            <person name="Kuo A."/>
            <person name="Sato A."/>
            <person name="Lyhne E.K."/>
            <person name="Kogle M.E."/>
            <person name="Wiebenga A."/>
            <person name="Kun R.S."/>
            <person name="Lubbers R.J."/>
            <person name="Makela M.R."/>
            <person name="Barry K."/>
            <person name="Chovatia M."/>
            <person name="Clum A."/>
            <person name="Daum C."/>
            <person name="Haridas S."/>
            <person name="He G."/>
            <person name="LaButti K."/>
            <person name="Lipzen A."/>
            <person name="Mondo S."/>
            <person name="Pangilinan J."/>
            <person name="Riley R."/>
            <person name="Salamov A."/>
            <person name="Simmons B.A."/>
            <person name="Magnuson J.K."/>
            <person name="Henrissat B."/>
            <person name="Mortensen U.H."/>
            <person name="Larsen T.O."/>
            <person name="De vries R.P."/>
            <person name="Grigoriev I.V."/>
            <person name="Machida M."/>
            <person name="Baker S.E."/>
            <person name="Andersen M.R."/>
        </authorList>
    </citation>
    <scope>NUCLEOTIDE SEQUENCE [LARGE SCALE GENOMIC DNA]</scope>
    <source>
        <strain evidence="3 4">CBS 117618</strain>
    </source>
</reference>
<dbReference type="Gene3D" id="1.20.5.170">
    <property type="match status" value="1"/>
</dbReference>
<dbReference type="VEuPathDB" id="FungiDB:BDV34DRAFT_61081"/>
<keyword evidence="4" id="KW-1185">Reference proteome</keyword>
<accession>A0A5N6DSD5</accession>
<evidence type="ECO:0000256" key="2">
    <source>
        <dbReference type="SAM" id="MobiDB-lite"/>
    </source>
</evidence>
<feature type="compositionally biased region" description="Polar residues" evidence="2">
    <location>
        <begin position="179"/>
        <end position="206"/>
    </location>
</feature>
<dbReference type="CDD" id="cd14688">
    <property type="entry name" value="bZIP_YAP"/>
    <property type="match status" value="1"/>
</dbReference>